<reference evidence="3" key="1">
    <citation type="submission" date="2023-06" db="EMBL/GenBank/DDBJ databases">
        <title>Identification and characterization of horizontal gene transfer across gut microbiota members of farm animals based on homology search.</title>
        <authorList>
            <person name="Zeman M."/>
            <person name="Kubasova T."/>
            <person name="Jahodarova E."/>
            <person name="Nykrynova M."/>
            <person name="Rychlik I."/>
        </authorList>
    </citation>
    <scope>NUCLEOTIDE SEQUENCE [LARGE SCALE GENOMIC DNA]</scope>
    <source>
        <strain evidence="3">154_Feed</strain>
    </source>
</reference>
<dbReference type="InterPro" id="IPR013325">
    <property type="entry name" value="RNA_pol_sigma_r2"/>
</dbReference>
<proteinExistence type="predicted"/>
<organism evidence="2 3">
    <name type="scientific">Enorma phocaeensis</name>
    <dbReference type="NCBI Taxonomy" id="1871019"/>
    <lineage>
        <taxon>Bacteria</taxon>
        <taxon>Bacillati</taxon>
        <taxon>Actinomycetota</taxon>
        <taxon>Coriobacteriia</taxon>
        <taxon>Coriobacteriales</taxon>
        <taxon>Coriobacteriaceae</taxon>
        <taxon>Enorma</taxon>
    </lineage>
</organism>
<evidence type="ECO:0000259" key="1">
    <source>
        <dbReference type="Pfam" id="PF04542"/>
    </source>
</evidence>
<dbReference type="InterPro" id="IPR007627">
    <property type="entry name" value="RNA_pol_sigma70_r2"/>
</dbReference>
<protein>
    <submittedName>
        <fullName evidence="2">Sigma factor</fullName>
    </submittedName>
</protein>
<dbReference type="EMBL" id="JAUDDZ010000002">
    <property type="protein sequence ID" value="MDM8274308.1"/>
    <property type="molecule type" value="Genomic_DNA"/>
</dbReference>
<dbReference type="SUPFAM" id="SSF88946">
    <property type="entry name" value="Sigma2 domain of RNA polymerase sigma factors"/>
    <property type="match status" value="1"/>
</dbReference>
<dbReference type="RefSeq" id="WP_289544198.1">
    <property type="nucleotide sequence ID" value="NZ_JAUDDZ010000002.1"/>
</dbReference>
<sequence>MAPKLQSDDFVEHALSRHGDAVFRLALNQLRSATDAQDVVQDTFIRLLTDELLAMTEKADESNWNECLAAHAACAVQQLDGRVLTITATSPAGQTFTQRYRIIPVEGFEEAFRANLEATLDAFDAGADPAEASSEPLFILEQLG</sequence>
<name>A0ABT7V745_9ACTN</name>
<evidence type="ECO:0000313" key="2">
    <source>
        <dbReference type="EMBL" id="MDM8274308.1"/>
    </source>
</evidence>
<evidence type="ECO:0000313" key="3">
    <source>
        <dbReference type="Proteomes" id="UP001529421"/>
    </source>
</evidence>
<reference evidence="2 3" key="2">
    <citation type="submission" date="2023-06" db="EMBL/GenBank/DDBJ databases">
        <authorList>
            <person name="Zeman M."/>
            <person name="Kubasova T."/>
            <person name="Jahodarova E."/>
            <person name="Nykrynova M."/>
            <person name="Rychlik I."/>
        </authorList>
    </citation>
    <scope>NUCLEOTIDE SEQUENCE [LARGE SCALE GENOMIC DNA]</scope>
    <source>
        <strain evidence="2 3">154_Feed</strain>
    </source>
</reference>
<accession>A0ABT7V745</accession>
<gene>
    <name evidence="2" type="ORF">QUW28_02165</name>
</gene>
<dbReference type="Pfam" id="PF04542">
    <property type="entry name" value="Sigma70_r2"/>
    <property type="match status" value="1"/>
</dbReference>
<dbReference type="Proteomes" id="UP001529421">
    <property type="component" value="Unassembled WGS sequence"/>
</dbReference>
<feature type="domain" description="RNA polymerase sigma-70 region 2" evidence="1">
    <location>
        <begin position="16"/>
        <end position="48"/>
    </location>
</feature>
<keyword evidence="3" id="KW-1185">Reference proteome</keyword>
<dbReference type="Gene3D" id="1.10.1740.10">
    <property type="match status" value="1"/>
</dbReference>
<comment type="caution">
    <text evidence="2">The sequence shown here is derived from an EMBL/GenBank/DDBJ whole genome shotgun (WGS) entry which is preliminary data.</text>
</comment>